<sequence length="43" mass="4770">MVKKKTSIKVKSDLFKVKSKLVAVNKKSKVTSIGKLKSSHVLK</sequence>
<comment type="caution">
    <text evidence="1">The sequence shown here is derived from an EMBL/GenBank/DDBJ whole genome shotgun (WGS) entry which is preliminary data.</text>
</comment>
<accession>A0A0F9IMW4</accession>
<proteinExistence type="predicted"/>
<evidence type="ECO:0000313" key="1">
    <source>
        <dbReference type="EMBL" id="KKL88567.1"/>
    </source>
</evidence>
<name>A0A0F9IMW4_9ZZZZ</name>
<reference evidence="1" key="1">
    <citation type="journal article" date="2015" name="Nature">
        <title>Complex archaea that bridge the gap between prokaryotes and eukaryotes.</title>
        <authorList>
            <person name="Spang A."/>
            <person name="Saw J.H."/>
            <person name="Jorgensen S.L."/>
            <person name="Zaremba-Niedzwiedzka K."/>
            <person name="Martijn J."/>
            <person name="Lind A.E."/>
            <person name="van Eijk R."/>
            <person name="Schleper C."/>
            <person name="Guy L."/>
            <person name="Ettema T.J."/>
        </authorList>
    </citation>
    <scope>NUCLEOTIDE SEQUENCE</scope>
</reference>
<dbReference type="EMBL" id="LAZR01020530">
    <property type="protein sequence ID" value="KKL88567.1"/>
    <property type="molecule type" value="Genomic_DNA"/>
</dbReference>
<dbReference type="AlphaFoldDB" id="A0A0F9IMW4"/>
<organism evidence="1">
    <name type="scientific">marine sediment metagenome</name>
    <dbReference type="NCBI Taxonomy" id="412755"/>
    <lineage>
        <taxon>unclassified sequences</taxon>
        <taxon>metagenomes</taxon>
        <taxon>ecological metagenomes</taxon>
    </lineage>
</organism>
<gene>
    <name evidence="1" type="ORF">LCGC14_1923460</name>
</gene>
<protein>
    <submittedName>
        <fullName evidence="1">Uncharacterized protein</fullName>
    </submittedName>
</protein>